<evidence type="ECO:0000313" key="3">
    <source>
        <dbReference type="EMBL" id="KNC72844.1"/>
    </source>
</evidence>
<dbReference type="SUPFAM" id="SSF81296">
    <property type="entry name" value="E set domains"/>
    <property type="match status" value="1"/>
</dbReference>
<sequence length="57" mass="6733">QEEFSLTLDLPIGTYQYKFIVDEEWCYNPDQPQINDRSGAVNNIVEVVDEDDEFDFE</sequence>
<proteinExistence type="inferred from homology"/>
<dbReference type="InterPro" id="IPR050827">
    <property type="entry name" value="CRP1_MDG1_kinase"/>
</dbReference>
<dbReference type="GO" id="GO:0005737">
    <property type="term" value="C:cytoplasm"/>
    <property type="evidence" value="ECO:0007669"/>
    <property type="project" value="TreeGrafter"/>
</dbReference>
<dbReference type="STRING" id="667725.A0A0L0F821"/>
<evidence type="ECO:0000259" key="2">
    <source>
        <dbReference type="Pfam" id="PF16561"/>
    </source>
</evidence>
<dbReference type="PANTHER" id="PTHR10343:SF84">
    <property type="entry name" value="5'-AMP-ACTIVATED PROTEIN KINASE SUBUNIT BETA-1"/>
    <property type="match status" value="1"/>
</dbReference>
<dbReference type="GO" id="GO:0007165">
    <property type="term" value="P:signal transduction"/>
    <property type="evidence" value="ECO:0007669"/>
    <property type="project" value="TreeGrafter"/>
</dbReference>
<dbReference type="InterPro" id="IPR013783">
    <property type="entry name" value="Ig-like_fold"/>
</dbReference>
<protein>
    <recommendedName>
        <fullName evidence="2">AMP-activated protein kinase glycogen-binding domain-containing protein</fullName>
    </recommendedName>
</protein>
<feature type="non-terminal residue" evidence="3">
    <location>
        <position position="57"/>
    </location>
</feature>
<dbReference type="AlphaFoldDB" id="A0A0L0F821"/>
<evidence type="ECO:0000256" key="1">
    <source>
        <dbReference type="ARBA" id="ARBA00010926"/>
    </source>
</evidence>
<gene>
    <name evidence="3" type="ORF">SARC_14595</name>
</gene>
<dbReference type="GeneID" id="25915099"/>
<keyword evidence="4" id="KW-1185">Reference proteome</keyword>
<dbReference type="GO" id="GO:0005634">
    <property type="term" value="C:nucleus"/>
    <property type="evidence" value="ECO:0007669"/>
    <property type="project" value="TreeGrafter"/>
</dbReference>
<dbReference type="InterPro" id="IPR014756">
    <property type="entry name" value="Ig_E-set"/>
</dbReference>
<dbReference type="RefSeq" id="XP_014146746.1">
    <property type="nucleotide sequence ID" value="XM_014291271.1"/>
</dbReference>
<comment type="similarity">
    <text evidence="1">Belongs to the 5'-AMP-activated protein kinase beta subunit family.</text>
</comment>
<feature type="domain" description="AMP-activated protein kinase glycogen-binding" evidence="2">
    <location>
        <begin position="2"/>
        <end position="51"/>
    </location>
</feature>
<dbReference type="Gene3D" id="2.60.40.10">
    <property type="entry name" value="Immunoglobulins"/>
    <property type="match status" value="1"/>
</dbReference>
<reference evidence="3 4" key="1">
    <citation type="submission" date="2011-02" db="EMBL/GenBank/DDBJ databases">
        <title>The Genome Sequence of Sphaeroforma arctica JP610.</title>
        <authorList>
            <consortium name="The Broad Institute Genome Sequencing Platform"/>
            <person name="Russ C."/>
            <person name="Cuomo C."/>
            <person name="Young S.K."/>
            <person name="Zeng Q."/>
            <person name="Gargeya S."/>
            <person name="Alvarado L."/>
            <person name="Berlin A."/>
            <person name="Chapman S.B."/>
            <person name="Chen Z."/>
            <person name="Freedman E."/>
            <person name="Gellesch M."/>
            <person name="Goldberg J."/>
            <person name="Griggs A."/>
            <person name="Gujja S."/>
            <person name="Heilman E."/>
            <person name="Heiman D."/>
            <person name="Howarth C."/>
            <person name="Mehta T."/>
            <person name="Neiman D."/>
            <person name="Pearson M."/>
            <person name="Roberts A."/>
            <person name="Saif S."/>
            <person name="Shea T."/>
            <person name="Shenoy N."/>
            <person name="Sisk P."/>
            <person name="Stolte C."/>
            <person name="Sykes S."/>
            <person name="White J."/>
            <person name="Yandava C."/>
            <person name="Burger G."/>
            <person name="Gray M.W."/>
            <person name="Holland P.W.H."/>
            <person name="King N."/>
            <person name="Lang F.B.F."/>
            <person name="Roger A.J."/>
            <person name="Ruiz-Trillo I."/>
            <person name="Haas B."/>
            <person name="Nusbaum C."/>
            <person name="Birren B."/>
        </authorList>
    </citation>
    <scope>NUCLEOTIDE SEQUENCE [LARGE SCALE GENOMIC DNA]</scope>
    <source>
        <strain evidence="3 4">JP610</strain>
    </source>
</reference>
<dbReference type="PANTHER" id="PTHR10343">
    <property type="entry name" value="5'-AMP-ACTIVATED PROTEIN KINASE , BETA SUBUNIT"/>
    <property type="match status" value="1"/>
</dbReference>
<dbReference type="GO" id="GO:0031588">
    <property type="term" value="C:nucleotide-activated protein kinase complex"/>
    <property type="evidence" value="ECO:0007669"/>
    <property type="project" value="TreeGrafter"/>
</dbReference>
<dbReference type="Proteomes" id="UP000054560">
    <property type="component" value="Unassembled WGS sequence"/>
</dbReference>
<dbReference type="InterPro" id="IPR032640">
    <property type="entry name" value="AMPK1_CBM"/>
</dbReference>
<organism evidence="3 4">
    <name type="scientific">Sphaeroforma arctica JP610</name>
    <dbReference type="NCBI Taxonomy" id="667725"/>
    <lineage>
        <taxon>Eukaryota</taxon>
        <taxon>Ichthyosporea</taxon>
        <taxon>Ichthyophonida</taxon>
        <taxon>Sphaeroforma</taxon>
    </lineage>
</organism>
<dbReference type="OrthoDB" id="531008at2759"/>
<dbReference type="Pfam" id="PF16561">
    <property type="entry name" value="AMPK1_CBM"/>
    <property type="match status" value="1"/>
</dbReference>
<dbReference type="GO" id="GO:0019901">
    <property type="term" value="F:protein kinase binding"/>
    <property type="evidence" value="ECO:0007669"/>
    <property type="project" value="TreeGrafter"/>
</dbReference>
<evidence type="ECO:0000313" key="4">
    <source>
        <dbReference type="Proteomes" id="UP000054560"/>
    </source>
</evidence>
<dbReference type="EMBL" id="KQ246427">
    <property type="protein sequence ID" value="KNC72844.1"/>
    <property type="molecule type" value="Genomic_DNA"/>
</dbReference>
<dbReference type="CDD" id="cd02859">
    <property type="entry name" value="E_set_AMPKbeta_like_N"/>
    <property type="match status" value="1"/>
</dbReference>
<name>A0A0L0F821_9EUKA</name>
<feature type="non-terminal residue" evidence="3">
    <location>
        <position position="1"/>
    </location>
</feature>
<accession>A0A0L0F821</accession>